<dbReference type="AlphaFoldDB" id="A0A1N6TMY3"/>
<reference evidence="2" key="1">
    <citation type="submission" date="2017-01" db="EMBL/GenBank/DDBJ databases">
        <authorList>
            <person name="Varghese N."/>
            <person name="Submissions S."/>
        </authorList>
    </citation>
    <scope>NUCLEOTIDE SEQUENCE [LARGE SCALE GENOMIC DNA]</scope>
    <source>
        <strain evidence="2">ATCC 12950</strain>
    </source>
</reference>
<evidence type="ECO:0000313" key="1">
    <source>
        <dbReference type="EMBL" id="SIQ54607.1"/>
    </source>
</evidence>
<dbReference type="Proteomes" id="UP000186096">
    <property type="component" value="Unassembled WGS sequence"/>
</dbReference>
<organism evidence="1 2">
    <name type="scientific">Microbispora rosea</name>
    <dbReference type="NCBI Taxonomy" id="58117"/>
    <lineage>
        <taxon>Bacteria</taxon>
        <taxon>Bacillati</taxon>
        <taxon>Actinomycetota</taxon>
        <taxon>Actinomycetes</taxon>
        <taxon>Streptosporangiales</taxon>
        <taxon>Streptosporangiaceae</taxon>
        <taxon>Microbispora</taxon>
    </lineage>
</organism>
<keyword evidence="2" id="KW-1185">Reference proteome</keyword>
<gene>
    <name evidence="1" type="ORF">SAMN05421833_102416</name>
</gene>
<accession>A0A1N6TMY3</accession>
<dbReference type="EMBL" id="FTNI01000002">
    <property type="protein sequence ID" value="SIQ54607.1"/>
    <property type="molecule type" value="Genomic_DNA"/>
</dbReference>
<dbReference type="STRING" id="58117.SAMN05421833_102416"/>
<evidence type="ECO:0000313" key="2">
    <source>
        <dbReference type="Proteomes" id="UP000186096"/>
    </source>
</evidence>
<name>A0A1N6TMY3_9ACTN</name>
<protein>
    <submittedName>
        <fullName evidence="1">Uncharacterized protein</fullName>
    </submittedName>
</protein>
<sequence>MHGNVAYGLDRTTNTAFGQTRVMNVQSIAESVAQAGGTFAAVQFYAVQNHGTVYGDPKHLCTCSREVNAIPGPTPRWI</sequence>
<proteinExistence type="predicted"/>